<reference evidence="2" key="1">
    <citation type="journal article" date="2014" name="Front. Microbiol.">
        <title>High frequency of phylogenetically diverse reductive dehalogenase-homologous genes in deep subseafloor sedimentary metagenomes.</title>
        <authorList>
            <person name="Kawai M."/>
            <person name="Futagami T."/>
            <person name="Toyoda A."/>
            <person name="Takaki Y."/>
            <person name="Nishi S."/>
            <person name="Hori S."/>
            <person name="Arai W."/>
            <person name="Tsubouchi T."/>
            <person name="Morono Y."/>
            <person name="Uchiyama I."/>
            <person name="Ito T."/>
            <person name="Fujiyama A."/>
            <person name="Inagaki F."/>
            <person name="Takami H."/>
        </authorList>
    </citation>
    <scope>NUCLEOTIDE SEQUENCE</scope>
    <source>
        <strain evidence="2">Expedition CK06-06</strain>
    </source>
</reference>
<gene>
    <name evidence="2" type="ORF">S01H1_67408</name>
</gene>
<evidence type="ECO:0000313" key="2">
    <source>
        <dbReference type="EMBL" id="GAG38393.1"/>
    </source>
</evidence>
<protein>
    <submittedName>
        <fullName evidence="2">Uncharacterized protein</fullName>
    </submittedName>
</protein>
<dbReference type="EMBL" id="BARS01044642">
    <property type="protein sequence ID" value="GAG38393.1"/>
    <property type="molecule type" value="Genomic_DNA"/>
</dbReference>
<feature type="compositionally biased region" description="Basic and acidic residues" evidence="1">
    <location>
        <begin position="1"/>
        <end position="23"/>
    </location>
</feature>
<evidence type="ECO:0000256" key="1">
    <source>
        <dbReference type="SAM" id="MobiDB-lite"/>
    </source>
</evidence>
<sequence length="50" mass="5417">SVAKIPNKDGIEENVKSNGDRTNFKGGQEILEGIIGPDNNIVCSMKEKTK</sequence>
<feature type="region of interest" description="Disordered" evidence="1">
    <location>
        <begin position="1"/>
        <end position="25"/>
    </location>
</feature>
<organism evidence="2">
    <name type="scientific">marine sediment metagenome</name>
    <dbReference type="NCBI Taxonomy" id="412755"/>
    <lineage>
        <taxon>unclassified sequences</taxon>
        <taxon>metagenomes</taxon>
        <taxon>ecological metagenomes</taxon>
    </lineage>
</organism>
<accession>X0XP20</accession>
<proteinExistence type="predicted"/>
<feature type="non-terminal residue" evidence="2">
    <location>
        <position position="1"/>
    </location>
</feature>
<name>X0XP20_9ZZZZ</name>
<comment type="caution">
    <text evidence="2">The sequence shown here is derived from an EMBL/GenBank/DDBJ whole genome shotgun (WGS) entry which is preliminary data.</text>
</comment>
<dbReference type="AlphaFoldDB" id="X0XP20"/>